<proteinExistence type="predicted"/>
<dbReference type="PROSITE" id="PS51386">
    <property type="entry name" value="RINT1_TIP20"/>
    <property type="match status" value="1"/>
</dbReference>
<dbReference type="Gene3D" id="1.20.58.1420">
    <property type="entry name" value="Dsl1p vesicle tethering complex, Tip20p subunit, domain B"/>
    <property type="match status" value="1"/>
</dbReference>
<dbReference type="InterPro" id="IPR007528">
    <property type="entry name" value="RINT1_Tip20"/>
</dbReference>
<evidence type="ECO:0000313" key="1">
    <source>
        <dbReference type="EMBL" id="SLM36544.1"/>
    </source>
</evidence>
<sequence>MTDLAIRLDTSRNSGEERDIRVEDYLNDKLQTIADLDNLDSLLENLQDAQVTLAEASRASQAHSARLLQQADKFNKQQGDIDRRLLIVTQSETSDDAVPRFDTIMEKLQRIDIATGYMSLLKEVDNLSAEARNNFRTSPQAALKPYVRLKSLAAALKDTQPAAEGAAPHLVDHVERTAATIWRQMKTANAMDFEEILKKMKWPGKDVNMSGGLEQEWAAGAGKLLDLQEPELKARDDRIFGYAGAEEPLVLLPLEVMVRPLELRFRYHFDGDKPTNRLDKPEYFFSHIFNLLNTYNEFFATYLQPVLQNHFRGSTLAMNIVYIDSTSALITALLPMLRHKIFSFLPQVARQPQLLSHFMHELMSFDVDLKDDWGYDGGCGADGWKGLTWEVLVKKDWFGKWLQVEKDFALSRYQSIIDSPESGEIDYDSVDPGTTKPTKAAIRVNDLLETITDRYRPLTSFSQKLRFLIDIQIAIFDKSHTRLHSALEAYLTLTSSIARTVQGVSKEEQSQLQGLGGLERLCRVFGSAEYLEKKMRDWSDDVFFLELWDELQDRARRPSRRETIAGEMTVAHVAERTSSAVGSDEDAGGALFDETAGAYRRLRIRSETIMQDMLIQNLRDSLWPYSRINPWASLSSGPEPTNAASLTLTAELDAPVHQLSLYLAFLSNALAQAPLRRIARQVALAMQTYLWDRVLMRHSFSASGIAQFSYDLNALWEVMDRYLGGGQGELGMRRLAEAAKLLNLPAVRSEGLGPEQMETPASGRVEEGGIEDGHLALWEVERRIFRSNESARDVLEELGFEVITESEARNVLERRIELGS</sequence>
<dbReference type="GO" id="GO:0006890">
    <property type="term" value="P:retrograde vesicle-mediated transport, Golgi to endoplasmic reticulum"/>
    <property type="evidence" value="ECO:0007669"/>
    <property type="project" value="InterPro"/>
</dbReference>
<keyword evidence="2" id="KW-1185">Reference proteome</keyword>
<dbReference type="Pfam" id="PF04437">
    <property type="entry name" value="RINT1_TIP1"/>
    <property type="match status" value="1"/>
</dbReference>
<name>A0A1W5D091_9LECA</name>
<dbReference type="InterPro" id="IPR042044">
    <property type="entry name" value="EXOC6PINT-1/Sec15/Tip20_C_dom2"/>
</dbReference>
<evidence type="ECO:0000313" key="2">
    <source>
        <dbReference type="Proteomes" id="UP000192927"/>
    </source>
</evidence>
<dbReference type="GO" id="GO:0070939">
    <property type="term" value="C:Dsl1/NZR complex"/>
    <property type="evidence" value="ECO:0007669"/>
    <property type="project" value="InterPro"/>
</dbReference>
<dbReference type="InterPro" id="IPR042042">
    <property type="entry name" value="Tip20p_domB"/>
</dbReference>
<organism evidence="1 2">
    <name type="scientific">Lasallia pustulata</name>
    <dbReference type="NCBI Taxonomy" id="136370"/>
    <lineage>
        <taxon>Eukaryota</taxon>
        <taxon>Fungi</taxon>
        <taxon>Dikarya</taxon>
        <taxon>Ascomycota</taxon>
        <taxon>Pezizomycotina</taxon>
        <taxon>Lecanoromycetes</taxon>
        <taxon>OSLEUM clade</taxon>
        <taxon>Umbilicariomycetidae</taxon>
        <taxon>Umbilicariales</taxon>
        <taxon>Umbilicariaceae</taxon>
        <taxon>Lasallia</taxon>
    </lineage>
</organism>
<accession>A0A1W5D091</accession>
<dbReference type="Proteomes" id="UP000192927">
    <property type="component" value="Unassembled WGS sequence"/>
</dbReference>
<dbReference type="GO" id="GO:0060628">
    <property type="term" value="P:regulation of ER to Golgi vesicle-mediated transport"/>
    <property type="evidence" value="ECO:0007669"/>
    <property type="project" value="TreeGrafter"/>
</dbReference>
<dbReference type="EMBL" id="FWEW01001107">
    <property type="protein sequence ID" value="SLM36544.1"/>
    <property type="molecule type" value="Genomic_DNA"/>
</dbReference>
<dbReference type="GO" id="GO:0006888">
    <property type="term" value="P:endoplasmic reticulum to Golgi vesicle-mediated transport"/>
    <property type="evidence" value="ECO:0007669"/>
    <property type="project" value="InterPro"/>
</dbReference>
<dbReference type="PANTHER" id="PTHR13520">
    <property type="entry name" value="RAD50-INTERACTING PROTEIN 1 RINT-1"/>
    <property type="match status" value="1"/>
</dbReference>
<dbReference type="Gene3D" id="1.20.58.670">
    <property type="entry name" value="Dsl1p vesicle tethering complex, Tip20p subunit, domain D"/>
    <property type="match status" value="1"/>
</dbReference>
<dbReference type="AlphaFoldDB" id="A0A1W5D091"/>
<reference evidence="2" key="1">
    <citation type="submission" date="2017-03" db="EMBL/GenBank/DDBJ databases">
        <authorList>
            <person name="Sharma R."/>
            <person name="Thines M."/>
        </authorList>
    </citation>
    <scope>NUCLEOTIDE SEQUENCE [LARGE SCALE GENOMIC DNA]</scope>
</reference>
<dbReference type="PANTHER" id="PTHR13520:SF0">
    <property type="entry name" value="RAD50-INTERACTING PROTEIN 1"/>
    <property type="match status" value="1"/>
</dbReference>
<protein>
    <submittedName>
        <fullName evidence="1">RINT-1/TIP-1</fullName>
    </submittedName>
</protein>